<gene>
    <name evidence="2" type="ORF">M3202_19720</name>
</gene>
<dbReference type="GO" id="GO:0006260">
    <property type="term" value="P:DNA replication"/>
    <property type="evidence" value="ECO:0007669"/>
    <property type="project" value="InterPro"/>
</dbReference>
<dbReference type="Gene3D" id="3.90.580.10">
    <property type="entry name" value="Zinc finger, CHC2-type domain"/>
    <property type="match status" value="1"/>
</dbReference>
<dbReference type="AlphaFoldDB" id="A0A9X2DSG9"/>
<sequence>MGLPSIIKVAEEYSVDINPTTLNKKEVLARCPFCQSRQFKLSMNNDKNTFRCWRSSCNESGGVLHFETLLKMNEDNSEYNQTYKKIKSKYFGLKKKNKAHPAEFLTPKQLEVIQWKEAKRESWNYFRKHMGHIFQDWQQHCHLHYRTAFAKLVVGEAIGKYELAIDSIRRQQKEQEITDLLDKTLEVFSTDWLSEPWSVEGLLLARSALRLCVEDKSKENGLLYVIFLSVEQEENIQSNNSEHQQLAGVL</sequence>
<comment type="caution">
    <text evidence="2">The sequence shown here is derived from an EMBL/GenBank/DDBJ whole genome shotgun (WGS) entry which is preliminary data.</text>
</comment>
<proteinExistence type="predicted"/>
<dbReference type="EMBL" id="JAMBOL010000033">
    <property type="protein sequence ID" value="MCM3716276.1"/>
    <property type="molecule type" value="Genomic_DNA"/>
</dbReference>
<dbReference type="Pfam" id="PF01807">
    <property type="entry name" value="Zn_ribbon_DnaG"/>
    <property type="match status" value="1"/>
</dbReference>
<protein>
    <recommendedName>
        <fullName evidence="1">Zinc finger CHC2-type domain-containing protein</fullName>
    </recommendedName>
</protein>
<evidence type="ECO:0000313" key="3">
    <source>
        <dbReference type="Proteomes" id="UP001139179"/>
    </source>
</evidence>
<keyword evidence="3" id="KW-1185">Reference proteome</keyword>
<dbReference type="GO" id="GO:0003899">
    <property type="term" value="F:DNA-directed RNA polymerase activity"/>
    <property type="evidence" value="ECO:0007669"/>
    <property type="project" value="InterPro"/>
</dbReference>
<dbReference type="GO" id="GO:0008270">
    <property type="term" value="F:zinc ion binding"/>
    <property type="evidence" value="ECO:0007669"/>
    <property type="project" value="InterPro"/>
</dbReference>
<accession>A0A9X2DSG9</accession>
<organism evidence="2 3">
    <name type="scientific">Halalkalibacter oceani</name>
    <dbReference type="NCBI Taxonomy" id="1653776"/>
    <lineage>
        <taxon>Bacteria</taxon>
        <taxon>Bacillati</taxon>
        <taxon>Bacillota</taxon>
        <taxon>Bacilli</taxon>
        <taxon>Bacillales</taxon>
        <taxon>Bacillaceae</taxon>
        <taxon>Halalkalibacter</taxon>
    </lineage>
</organism>
<reference evidence="2" key="1">
    <citation type="submission" date="2022-05" db="EMBL/GenBank/DDBJ databases">
        <title>Comparative Genomics of Spacecraft Associated Microbes.</title>
        <authorList>
            <person name="Tran M.T."/>
            <person name="Wright A."/>
            <person name="Seuylemezian A."/>
            <person name="Eisen J."/>
            <person name="Coil D."/>
        </authorList>
    </citation>
    <scope>NUCLEOTIDE SEQUENCE</scope>
    <source>
        <strain evidence="2">214.1.1</strain>
    </source>
</reference>
<dbReference type="Proteomes" id="UP001139179">
    <property type="component" value="Unassembled WGS sequence"/>
</dbReference>
<dbReference type="RefSeq" id="WP_251224947.1">
    <property type="nucleotide sequence ID" value="NZ_JAMBOL010000033.1"/>
</dbReference>
<evidence type="ECO:0000313" key="2">
    <source>
        <dbReference type="EMBL" id="MCM3716276.1"/>
    </source>
</evidence>
<dbReference type="InterPro" id="IPR002694">
    <property type="entry name" value="Znf_CHC2"/>
</dbReference>
<dbReference type="InterPro" id="IPR036977">
    <property type="entry name" value="DNA_primase_Znf_CHC2"/>
</dbReference>
<feature type="domain" description="Zinc finger CHC2-type" evidence="1">
    <location>
        <begin position="25"/>
        <end position="89"/>
    </location>
</feature>
<dbReference type="SUPFAM" id="SSF57783">
    <property type="entry name" value="Zinc beta-ribbon"/>
    <property type="match status" value="1"/>
</dbReference>
<name>A0A9X2DSG9_9BACI</name>
<evidence type="ECO:0000259" key="1">
    <source>
        <dbReference type="Pfam" id="PF01807"/>
    </source>
</evidence>
<dbReference type="GO" id="GO:0003677">
    <property type="term" value="F:DNA binding"/>
    <property type="evidence" value="ECO:0007669"/>
    <property type="project" value="InterPro"/>
</dbReference>